<evidence type="ECO:0000256" key="1">
    <source>
        <dbReference type="SAM" id="Phobius"/>
    </source>
</evidence>
<keyword evidence="1" id="KW-0812">Transmembrane</keyword>
<evidence type="ECO:0000313" key="3">
    <source>
        <dbReference type="Proteomes" id="UP000679179"/>
    </source>
</evidence>
<feature type="transmembrane region" description="Helical" evidence="1">
    <location>
        <begin position="110"/>
        <end position="139"/>
    </location>
</feature>
<proteinExistence type="predicted"/>
<dbReference type="AlphaFoldDB" id="A0A919S1A7"/>
<feature type="transmembrane region" description="Helical" evidence="1">
    <location>
        <begin position="191"/>
        <end position="210"/>
    </location>
</feature>
<dbReference type="Pfam" id="PF06182">
    <property type="entry name" value="ABC2_membrane_6"/>
    <property type="match status" value="1"/>
</dbReference>
<dbReference type="Proteomes" id="UP000679179">
    <property type="component" value="Unassembled WGS sequence"/>
</dbReference>
<sequence>MMKRLANTYVPFAKCSLQRFITYRANVFMFILGNIIATFVVYYLWKAIFDNSPEGVMYGFTATEMALYVFMSRITAGLIDNNAVYFVGGEVRDGSIAMSLIKPINFKGRVLFQCLGGTAAFGIFAALPLWIILVVVRYFTIKELPPSIPTLLLYLVSCILAYFVLFFFNYCVGLLAFSFTNLWGISQIQGAVIEFCSGTLIPLVFFPHWFQSALKFVPFSSMNYTPIMIYLGKLKGCELINSLLVQVVWIILLALLSKWMWNRSMKRLTILGG</sequence>
<evidence type="ECO:0000313" key="2">
    <source>
        <dbReference type="EMBL" id="GIM30282.1"/>
    </source>
</evidence>
<organism evidence="2 3">
    <name type="scientific">Clostridium polyendosporum</name>
    <dbReference type="NCBI Taxonomy" id="69208"/>
    <lineage>
        <taxon>Bacteria</taxon>
        <taxon>Bacillati</taxon>
        <taxon>Bacillota</taxon>
        <taxon>Clostridia</taxon>
        <taxon>Eubacteriales</taxon>
        <taxon>Clostridiaceae</taxon>
        <taxon>Clostridium</taxon>
    </lineage>
</organism>
<accession>A0A919S1A7</accession>
<keyword evidence="1" id="KW-1133">Transmembrane helix</keyword>
<comment type="caution">
    <text evidence="2">The sequence shown here is derived from an EMBL/GenBank/DDBJ whole genome shotgun (WGS) entry which is preliminary data.</text>
</comment>
<dbReference type="EMBL" id="BOPZ01000032">
    <property type="protein sequence ID" value="GIM30282.1"/>
    <property type="molecule type" value="Genomic_DNA"/>
</dbReference>
<keyword evidence="3" id="KW-1185">Reference proteome</keyword>
<feature type="transmembrane region" description="Helical" evidence="1">
    <location>
        <begin position="21"/>
        <end position="45"/>
    </location>
</feature>
<feature type="transmembrane region" description="Helical" evidence="1">
    <location>
        <begin position="65"/>
        <end position="89"/>
    </location>
</feature>
<feature type="transmembrane region" description="Helical" evidence="1">
    <location>
        <begin position="239"/>
        <end position="257"/>
    </location>
</feature>
<dbReference type="InterPro" id="IPR010390">
    <property type="entry name" value="ABC-2_transporter-like"/>
</dbReference>
<feature type="transmembrane region" description="Helical" evidence="1">
    <location>
        <begin position="151"/>
        <end position="179"/>
    </location>
</feature>
<protein>
    <submittedName>
        <fullName evidence="2">Antibiotic ABC transporter permease</fullName>
    </submittedName>
</protein>
<reference evidence="2" key="1">
    <citation type="submission" date="2021-03" db="EMBL/GenBank/DDBJ databases">
        <title>Taxonomic study of Clostridium polyendosporum from meadow-gley soil under rice.</title>
        <authorList>
            <person name="Kobayashi H."/>
            <person name="Tanizawa Y."/>
            <person name="Yagura M."/>
        </authorList>
    </citation>
    <scope>NUCLEOTIDE SEQUENCE</scope>
    <source>
        <strain evidence="2">JCM 30710</strain>
    </source>
</reference>
<dbReference type="RefSeq" id="WP_212904960.1">
    <property type="nucleotide sequence ID" value="NZ_BOPZ01000032.1"/>
</dbReference>
<gene>
    <name evidence="2" type="ORF">CPJCM30710_29480</name>
</gene>
<dbReference type="PANTHER" id="PTHR36832">
    <property type="entry name" value="SLR1174 PROTEIN-RELATED"/>
    <property type="match status" value="1"/>
</dbReference>
<keyword evidence="1" id="KW-0472">Membrane</keyword>
<name>A0A919S1A7_9CLOT</name>
<dbReference type="PANTHER" id="PTHR36832:SF1">
    <property type="entry name" value="SLR1174 PROTEIN"/>
    <property type="match status" value="1"/>
</dbReference>